<dbReference type="EMBL" id="JALZ01000006">
    <property type="protein sequence ID" value="ETX15274.1"/>
    <property type="molecule type" value="Genomic_DNA"/>
</dbReference>
<evidence type="ECO:0000313" key="1">
    <source>
        <dbReference type="EMBL" id="ETX15274.1"/>
    </source>
</evidence>
<gene>
    <name evidence="1" type="ORF">OCH239_17710</name>
</gene>
<reference evidence="1 2" key="1">
    <citation type="submission" date="2014-01" db="EMBL/GenBank/DDBJ databases">
        <title>Roseivivax halodurans JCM 10272 Genome Sequencing.</title>
        <authorList>
            <person name="Lai Q."/>
            <person name="Li G."/>
            <person name="Shao Z."/>
        </authorList>
    </citation>
    <scope>NUCLEOTIDE SEQUENCE [LARGE SCALE GENOMIC DNA]</scope>
    <source>
        <strain evidence="1 2">JCM 10272</strain>
    </source>
</reference>
<proteinExistence type="predicted"/>
<dbReference type="Proteomes" id="UP000022447">
    <property type="component" value="Unassembled WGS sequence"/>
</dbReference>
<dbReference type="RefSeq" id="WP_037260550.1">
    <property type="nucleotide sequence ID" value="NZ_JALZ01000006.1"/>
</dbReference>
<organism evidence="1 2">
    <name type="scientific">Roseivivax halodurans JCM 10272</name>
    <dbReference type="NCBI Taxonomy" id="1449350"/>
    <lineage>
        <taxon>Bacteria</taxon>
        <taxon>Pseudomonadati</taxon>
        <taxon>Pseudomonadota</taxon>
        <taxon>Alphaproteobacteria</taxon>
        <taxon>Rhodobacterales</taxon>
        <taxon>Roseobacteraceae</taxon>
        <taxon>Roseivivax</taxon>
    </lineage>
</organism>
<dbReference type="AlphaFoldDB" id="X7EGQ0"/>
<evidence type="ECO:0000313" key="2">
    <source>
        <dbReference type="Proteomes" id="UP000022447"/>
    </source>
</evidence>
<protein>
    <submittedName>
        <fullName evidence="1">Uncharacterized protein</fullName>
    </submittedName>
</protein>
<comment type="caution">
    <text evidence="1">The sequence shown here is derived from an EMBL/GenBank/DDBJ whole genome shotgun (WGS) entry which is preliminary data.</text>
</comment>
<dbReference type="STRING" id="1449350.OCH239_17710"/>
<sequence length="60" mass="6229">MPDDTLSPLRRFGLGAIVTMPAQISAATTPSAHEGGIPVLRTLVPGAGFLATLRLYLQAP</sequence>
<keyword evidence="2" id="KW-1185">Reference proteome</keyword>
<name>X7EGQ0_9RHOB</name>
<accession>X7EGQ0</accession>